<proteinExistence type="predicted"/>
<evidence type="ECO:0000313" key="1">
    <source>
        <dbReference type="EnsemblPlants" id="AVESA.00010b.r2.7CG0681600.1.CDS.1"/>
    </source>
</evidence>
<evidence type="ECO:0000313" key="2">
    <source>
        <dbReference type="Proteomes" id="UP001732700"/>
    </source>
</evidence>
<reference evidence="1" key="2">
    <citation type="submission" date="2025-09" db="UniProtKB">
        <authorList>
            <consortium name="EnsemblPlants"/>
        </authorList>
    </citation>
    <scope>IDENTIFICATION</scope>
</reference>
<keyword evidence="2" id="KW-1185">Reference proteome</keyword>
<dbReference type="EnsemblPlants" id="AVESA.00010b.r2.7CG0681600.1">
    <property type="protein sequence ID" value="AVESA.00010b.r2.7CG0681600.1.CDS.1"/>
    <property type="gene ID" value="AVESA.00010b.r2.7CG0681600"/>
</dbReference>
<dbReference type="Proteomes" id="UP001732700">
    <property type="component" value="Chromosome 7C"/>
</dbReference>
<organism evidence="1 2">
    <name type="scientific">Avena sativa</name>
    <name type="common">Oat</name>
    <dbReference type="NCBI Taxonomy" id="4498"/>
    <lineage>
        <taxon>Eukaryota</taxon>
        <taxon>Viridiplantae</taxon>
        <taxon>Streptophyta</taxon>
        <taxon>Embryophyta</taxon>
        <taxon>Tracheophyta</taxon>
        <taxon>Spermatophyta</taxon>
        <taxon>Magnoliopsida</taxon>
        <taxon>Liliopsida</taxon>
        <taxon>Poales</taxon>
        <taxon>Poaceae</taxon>
        <taxon>BOP clade</taxon>
        <taxon>Pooideae</taxon>
        <taxon>Poodae</taxon>
        <taxon>Poeae</taxon>
        <taxon>Poeae Chloroplast Group 1 (Aveneae type)</taxon>
        <taxon>Aveninae</taxon>
        <taxon>Avena</taxon>
    </lineage>
</organism>
<name>A0ACD6A0W2_AVESA</name>
<accession>A0ACD6A0W2</accession>
<protein>
    <submittedName>
        <fullName evidence="1">Uncharacterized protein</fullName>
    </submittedName>
</protein>
<sequence>MLRYKSTPVRLAQSALAIVPLVMGVRSESQSATLKVLQYREGHGRHKRTGLIRVSLQPRALTVNLPQVYRAEITVQTALPWLKAVARSLKWTMCVWVSFCVYVILSVLSVCWVRPLSLSLWDRRLSDQQVSGKTTADLGRRDVGKSSHEELSRGGVVKWRERRGKRKAQQAMHGRMVELKIDEGSDSSAAAVETDEVSDSDHGESLTARSSVSEAS</sequence>
<reference evidence="1" key="1">
    <citation type="submission" date="2021-05" db="EMBL/GenBank/DDBJ databases">
        <authorList>
            <person name="Scholz U."/>
            <person name="Mascher M."/>
            <person name="Fiebig A."/>
        </authorList>
    </citation>
    <scope>NUCLEOTIDE SEQUENCE [LARGE SCALE GENOMIC DNA]</scope>
</reference>